<name>A0A9W4PEX4_9BACI</name>
<reference evidence="1" key="1">
    <citation type="submission" date="2021-11" db="EMBL/GenBank/DDBJ databases">
        <authorList>
            <person name="Bulgarelli D."/>
        </authorList>
    </citation>
    <scope>NUCLEOTIDE SEQUENCE</scope>
    <source>
        <strain evidence="1">Bi133</strain>
    </source>
</reference>
<organism evidence="1 2">
    <name type="scientific">Peribacillus simplex</name>
    <dbReference type="NCBI Taxonomy" id="1478"/>
    <lineage>
        <taxon>Bacteria</taxon>
        <taxon>Bacillati</taxon>
        <taxon>Bacillota</taxon>
        <taxon>Bacilli</taxon>
        <taxon>Bacillales</taxon>
        <taxon>Bacillaceae</taxon>
        <taxon>Peribacillus</taxon>
    </lineage>
</organism>
<comment type="caution">
    <text evidence="1">The sequence shown here is derived from an EMBL/GenBank/DDBJ whole genome shotgun (WGS) entry which is preliminary data.</text>
</comment>
<dbReference type="EMBL" id="CAKKMG010000033">
    <property type="protein sequence ID" value="CAH0230187.1"/>
    <property type="molecule type" value="Genomic_DNA"/>
</dbReference>
<dbReference type="Proteomes" id="UP000789326">
    <property type="component" value="Unassembled WGS sequence"/>
</dbReference>
<accession>A0A9W4PEX4</accession>
<dbReference type="AlphaFoldDB" id="A0A9W4PEX4"/>
<sequence>MINPRHSRKIRKNNWNVIKWSCPLMIYQLMKLNMNDKKNEIKKKQNTAPPARGFNQKPATLEAGFWLQDIIAFSFKVMCRIDFYQLSAALWHLLMEHLKEKNIFLPSYIKVPLVSFFENSVQLSSPIIHSHCRNSPLSFSTSKNKH</sequence>
<protein>
    <submittedName>
        <fullName evidence="1">Uncharacterized protein</fullName>
    </submittedName>
</protein>
<evidence type="ECO:0000313" key="1">
    <source>
        <dbReference type="EMBL" id="CAH0230187.1"/>
    </source>
</evidence>
<proteinExistence type="predicted"/>
<evidence type="ECO:0000313" key="2">
    <source>
        <dbReference type="Proteomes" id="UP000789326"/>
    </source>
</evidence>
<gene>
    <name evidence="1" type="ORF">SRABI133_02617</name>
</gene>